<dbReference type="Gene3D" id="3.20.20.70">
    <property type="entry name" value="Aldolase class I"/>
    <property type="match status" value="1"/>
</dbReference>
<dbReference type="InterPro" id="IPR000771">
    <property type="entry name" value="FBA_II"/>
</dbReference>
<dbReference type="PIRSF" id="PIRSF001359">
    <property type="entry name" value="F_bP_aldolase_II"/>
    <property type="match status" value="1"/>
</dbReference>
<name>A0ABZ1WDZ7_9ACTN</name>
<evidence type="ECO:0000313" key="3">
    <source>
        <dbReference type="Proteomes" id="UP001432014"/>
    </source>
</evidence>
<dbReference type="EMBL" id="CP108482">
    <property type="protein sequence ID" value="WUS59120.1"/>
    <property type="molecule type" value="Genomic_DNA"/>
</dbReference>
<proteinExistence type="predicted"/>
<sequence length="283" mass="28924">MSLATSNEIVAAAVREGVGVGAFNVIQLEHIEAVVAGAERAGRPVILQISENAVRYHGALGPTGLAALAAARAAGVPVAVHLDHAESAELVAEAVQLGLTSVMFDGARLPYRENVAATAAAVALCRSHGVSVEAELGEIGGKDGAHAPGVRTDPAEAHDFATATGVDALAVAVGSSHAMSTRDAELDFGLIAELRAAVPVPLVLHGSSGVADEDLVRAVAAGISKVNIGTHLNRVFTRELRARLDAGPELVDPRTYFTPAREAVTEEVARLLRVLAGGSRTAA</sequence>
<evidence type="ECO:0000256" key="1">
    <source>
        <dbReference type="ARBA" id="ARBA00001947"/>
    </source>
</evidence>
<comment type="cofactor">
    <cofactor evidence="1">
        <name>Zn(2+)</name>
        <dbReference type="ChEBI" id="CHEBI:29105"/>
    </cofactor>
</comment>
<dbReference type="NCBIfam" id="TIGR00167">
    <property type="entry name" value="cbbA"/>
    <property type="match status" value="1"/>
</dbReference>
<accession>A0ABZ1WDZ7</accession>
<organism evidence="2 3">
    <name type="scientific">Kitasatospora herbaricolor</name>
    <dbReference type="NCBI Taxonomy" id="68217"/>
    <lineage>
        <taxon>Bacteria</taxon>
        <taxon>Bacillati</taxon>
        <taxon>Actinomycetota</taxon>
        <taxon>Actinomycetes</taxon>
        <taxon>Kitasatosporales</taxon>
        <taxon>Streptomycetaceae</taxon>
        <taxon>Kitasatospora</taxon>
    </lineage>
</organism>
<dbReference type="Proteomes" id="UP001432014">
    <property type="component" value="Chromosome"/>
</dbReference>
<protein>
    <submittedName>
        <fullName evidence="2">Class II fructose-bisphosphate aldolase family protein</fullName>
    </submittedName>
</protein>
<dbReference type="Pfam" id="PF01116">
    <property type="entry name" value="F_bP_aldolase"/>
    <property type="match status" value="1"/>
</dbReference>
<dbReference type="InterPro" id="IPR050246">
    <property type="entry name" value="Class_II_FBP_aldolase"/>
</dbReference>
<dbReference type="SUPFAM" id="SSF51569">
    <property type="entry name" value="Aldolase"/>
    <property type="match status" value="1"/>
</dbReference>
<keyword evidence="3" id="KW-1185">Reference proteome</keyword>
<dbReference type="InterPro" id="IPR013785">
    <property type="entry name" value="Aldolase_TIM"/>
</dbReference>
<dbReference type="PANTHER" id="PTHR30304:SF0">
    <property type="entry name" value="D-TAGATOSE-1,6-BISPHOSPHATE ALDOLASE SUBUNIT GATY-RELATED"/>
    <property type="match status" value="1"/>
</dbReference>
<dbReference type="RefSeq" id="WP_329494745.1">
    <property type="nucleotide sequence ID" value="NZ_CP108460.1"/>
</dbReference>
<dbReference type="PANTHER" id="PTHR30304">
    <property type="entry name" value="D-TAGATOSE-1,6-BISPHOSPHATE ALDOLASE"/>
    <property type="match status" value="1"/>
</dbReference>
<gene>
    <name evidence="2" type="ORF">OG469_28635</name>
</gene>
<reference evidence="2 3" key="1">
    <citation type="submission" date="2022-10" db="EMBL/GenBank/DDBJ databases">
        <title>The complete genomes of actinobacterial strains from the NBC collection.</title>
        <authorList>
            <person name="Joergensen T.S."/>
            <person name="Alvarez Arevalo M."/>
            <person name="Sterndorff E.B."/>
            <person name="Faurdal D."/>
            <person name="Vuksanovic O."/>
            <person name="Mourched A.-S."/>
            <person name="Charusanti P."/>
            <person name="Shaw S."/>
            <person name="Blin K."/>
            <person name="Weber T."/>
        </authorList>
    </citation>
    <scope>NUCLEOTIDE SEQUENCE [LARGE SCALE GENOMIC DNA]</scope>
    <source>
        <strain evidence="2 3">NBC_01247</strain>
    </source>
</reference>
<evidence type="ECO:0000313" key="2">
    <source>
        <dbReference type="EMBL" id="WUS59120.1"/>
    </source>
</evidence>
<dbReference type="CDD" id="cd00947">
    <property type="entry name" value="TBP_aldolase_IIB"/>
    <property type="match status" value="1"/>
</dbReference>